<dbReference type="GeneID" id="17291872"/>
<evidence type="ECO:0000313" key="6">
    <source>
        <dbReference type="Proteomes" id="UP000011087"/>
    </source>
</evidence>
<keyword evidence="6" id="KW-1185">Reference proteome</keyword>
<dbReference type="KEGG" id="gtt:GUITHDRAFT_118687"/>
<reference evidence="4 6" key="1">
    <citation type="journal article" date="2012" name="Nature">
        <title>Algal genomes reveal evolutionary mosaicism and the fate of nucleomorphs.</title>
        <authorList>
            <consortium name="DOE Joint Genome Institute"/>
            <person name="Curtis B.A."/>
            <person name="Tanifuji G."/>
            <person name="Burki F."/>
            <person name="Gruber A."/>
            <person name="Irimia M."/>
            <person name="Maruyama S."/>
            <person name="Arias M.C."/>
            <person name="Ball S.G."/>
            <person name="Gile G.H."/>
            <person name="Hirakawa Y."/>
            <person name="Hopkins J.F."/>
            <person name="Kuo A."/>
            <person name="Rensing S.A."/>
            <person name="Schmutz J."/>
            <person name="Symeonidi A."/>
            <person name="Elias M."/>
            <person name="Eveleigh R.J."/>
            <person name="Herman E.K."/>
            <person name="Klute M.J."/>
            <person name="Nakayama T."/>
            <person name="Obornik M."/>
            <person name="Reyes-Prieto A."/>
            <person name="Armbrust E.V."/>
            <person name="Aves S.J."/>
            <person name="Beiko R.G."/>
            <person name="Coutinho P."/>
            <person name="Dacks J.B."/>
            <person name="Durnford D.G."/>
            <person name="Fast N.M."/>
            <person name="Green B.R."/>
            <person name="Grisdale C.J."/>
            <person name="Hempel F."/>
            <person name="Henrissat B."/>
            <person name="Hoppner M.P."/>
            <person name="Ishida K."/>
            <person name="Kim E."/>
            <person name="Koreny L."/>
            <person name="Kroth P.G."/>
            <person name="Liu Y."/>
            <person name="Malik S.B."/>
            <person name="Maier U.G."/>
            <person name="McRose D."/>
            <person name="Mock T."/>
            <person name="Neilson J.A."/>
            <person name="Onodera N.T."/>
            <person name="Poole A.M."/>
            <person name="Pritham E.J."/>
            <person name="Richards T.A."/>
            <person name="Rocap G."/>
            <person name="Roy S.W."/>
            <person name="Sarai C."/>
            <person name="Schaack S."/>
            <person name="Shirato S."/>
            <person name="Slamovits C.H."/>
            <person name="Spencer D.F."/>
            <person name="Suzuki S."/>
            <person name="Worden A.Z."/>
            <person name="Zauner S."/>
            <person name="Barry K."/>
            <person name="Bell C."/>
            <person name="Bharti A.K."/>
            <person name="Crow J.A."/>
            <person name="Grimwood J."/>
            <person name="Kramer R."/>
            <person name="Lindquist E."/>
            <person name="Lucas S."/>
            <person name="Salamov A."/>
            <person name="McFadden G.I."/>
            <person name="Lane C.E."/>
            <person name="Keeling P.J."/>
            <person name="Gray M.W."/>
            <person name="Grigoriev I.V."/>
            <person name="Archibald J.M."/>
        </authorList>
    </citation>
    <scope>NUCLEOTIDE SEQUENCE</scope>
    <source>
        <strain evidence="4 6">CCMP2712</strain>
    </source>
</reference>
<sequence>MRGLNFFLEILLILQLFLSFESALRSVETGKYAKLKSRGEDEAEKKVELNSTATLKKQRDKIKSKRARKSRAMQQDRQDEKSKEKARPKGTRQQYRRDEEKEESKTDEMSILVESISQIQRRIEMCQDPAEKQRLTSQLERKELEHKLTLEKKELEHKIEMCQDPVDKQRLTSQLERKELEHTVKLERKELEHKIEMCQDPAEKQRLTSQLERKELEHTLTLERKELEHKLTLERKELEHKIEMCQDPAEKQRLTSQLERKELEHTVKLERKELEHKLTLEKKELEHKIEMCQDPAEKQRLTSQLERKELVLDKHRAEVREEEAESAIWTEKTLSRDLVGHREANKLFFLDRSLFDPISSSQAGVRVLYCRDSFNEQWRFLDDRVCKAGCLGWILGPPGTGKTTTTMSFMQSRGMEEGWRVICFRLWKWGIVEFLQVDDGVLRKCEMPADNAGAWIPKFLRERAPSGKKTLVSIDGYRQGEQAHGFVLSACLYWVHRELENRRLVITTSMSSRAKKSSEQDANEKVEEMMVYSWTMEEYLEACRYDAFYKSVADVMKWSLDEEEGSMDEGEGSMDETEQERRSREIESKYQIVGGSCRYMFERRTDEAIQELRDGIEAVPDFASLFDMGMGERANNAVNRLHGKYRVEDEVHWTLVSRFVSMELAQRLGETFVRKIEELVDATGNPTLRGWLFEMLFFARIRGAGLQLTTRSEIVDDWKRCNVIRLEAMQIHKLQEKTKVARVCLKPLKWNQGGYDAVIVDWSEKFVRFVQVTTRQSHDLKLRYMAKCLQLLGIGKEEGWKVEIVFVVPEEILNSFSVKNVENKGILARYGWTRGNEAIEAQVFGMDPRTRR</sequence>
<dbReference type="PaxDb" id="55529-EKX35140"/>
<feature type="compositionally biased region" description="Basic and acidic residues" evidence="2">
    <location>
        <begin position="95"/>
        <end position="108"/>
    </location>
</feature>
<name>L1IH34_GUITC</name>
<dbReference type="AlphaFoldDB" id="L1IH34"/>
<reference evidence="5" key="3">
    <citation type="submission" date="2016-03" db="UniProtKB">
        <authorList>
            <consortium name="EnsemblProtists"/>
        </authorList>
    </citation>
    <scope>IDENTIFICATION</scope>
</reference>
<evidence type="ECO:0000256" key="2">
    <source>
        <dbReference type="SAM" id="MobiDB-lite"/>
    </source>
</evidence>
<dbReference type="PANTHER" id="PTHR33129">
    <property type="entry name" value="PROTEIN KINASE DOMAIN-CONTAINING PROTEIN-RELATED"/>
    <property type="match status" value="1"/>
</dbReference>
<dbReference type="HOGENOM" id="CLU_016639_1_0_1"/>
<dbReference type="eggNOG" id="ENOG502SI4E">
    <property type="taxonomic scope" value="Eukaryota"/>
</dbReference>
<dbReference type="InterPro" id="IPR052980">
    <property type="entry name" value="Crinkler_effector"/>
</dbReference>
<keyword evidence="3" id="KW-0732">Signal</keyword>
<evidence type="ECO:0000256" key="3">
    <source>
        <dbReference type="SAM" id="SignalP"/>
    </source>
</evidence>
<keyword evidence="1" id="KW-0175">Coiled coil</keyword>
<organism evidence="4">
    <name type="scientific">Guillardia theta (strain CCMP2712)</name>
    <name type="common">Cryptophyte</name>
    <dbReference type="NCBI Taxonomy" id="905079"/>
    <lineage>
        <taxon>Eukaryota</taxon>
        <taxon>Cryptophyceae</taxon>
        <taxon>Pyrenomonadales</taxon>
        <taxon>Geminigeraceae</taxon>
        <taxon>Guillardia</taxon>
    </lineage>
</organism>
<evidence type="ECO:0000256" key="1">
    <source>
        <dbReference type="SAM" id="Coils"/>
    </source>
</evidence>
<feature type="compositionally biased region" description="Basic and acidic residues" evidence="2">
    <location>
        <begin position="37"/>
        <end position="48"/>
    </location>
</feature>
<protein>
    <submittedName>
        <fullName evidence="4 5">Uncharacterized protein</fullName>
    </submittedName>
</protein>
<evidence type="ECO:0000313" key="5">
    <source>
        <dbReference type="EnsemblProtists" id="EKX35140"/>
    </source>
</evidence>
<feature type="region of interest" description="Disordered" evidence="2">
    <location>
        <begin position="563"/>
        <end position="585"/>
    </location>
</feature>
<feature type="chain" id="PRO_5008770014" evidence="3">
    <location>
        <begin position="24"/>
        <end position="852"/>
    </location>
</feature>
<dbReference type="EMBL" id="JH993096">
    <property type="protein sequence ID" value="EKX35140.1"/>
    <property type="molecule type" value="Genomic_DNA"/>
</dbReference>
<feature type="region of interest" description="Disordered" evidence="2">
    <location>
        <begin position="36"/>
        <end position="110"/>
    </location>
</feature>
<reference evidence="6" key="2">
    <citation type="submission" date="2012-11" db="EMBL/GenBank/DDBJ databases">
        <authorList>
            <person name="Kuo A."/>
            <person name="Curtis B.A."/>
            <person name="Tanifuji G."/>
            <person name="Burki F."/>
            <person name="Gruber A."/>
            <person name="Irimia M."/>
            <person name="Maruyama S."/>
            <person name="Arias M.C."/>
            <person name="Ball S.G."/>
            <person name="Gile G.H."/>
            <person name="Hirakawa Y."/>
            <person name="Hopkins J.F."/>
            <person name="Rensing S.A."/>
            <person name="Schmutz J."/>
            <person name="Symeonidi A."/>
            <person name="Elias M."/>
            <person name="Eveleigh R.J."/>
            <person name="Herman E.K."/>
            <person name="Klute M.J."/>
            <person name="Nakayama T."/>
            <person name="Obornik M."/>
            <person name="Reyes-Prieto A."/>
            <person name="Armbrust E.V."/>
            <person name="Aves S.J."/>
            <person name="Beiko R.G."/>
            <person name="Coutinho P."/>
            <person name="Dacks J.B."/>
            <person name="Durnford D.G."/>
            <person name="Fast N.M."/>
            <person name="Green B.R."/>
            <person name="Grisdale C."/>
            <person name="Hempe F."/>
            <person name="Henrissat B."/>
            <person name="Hoppner M.P."/>
            <person name="Ishida K.-I."/>
            <person name="Kim E."/>
            <person name="Koreny L."/>
            <person name="Kroth P.G."/>
            <person name="Liu Y."/>
            <person name="Malik S.-B."/>
            <person name="Maier U.G."/>
            <person name="McRose D."/>
            <person name="Mock T."/>
            <person name="Neilson J.A."/>
            <person name="Onodera N.T."/>
            <person name="Poole A.M."/>
            <person name="Pritham E.J."/>
            <person name="Richards T.A."/>
            <person name="Rocap G."/>
            <person name="Roy S.W."/>
            <person name="Sarai C."/>
            <person name="Schaack S."/>
            <person name="Shirato S."/>
            <person name="Slamovits C.H."/>
            <person name="Spencer D.F."/>
            <person name="Suzuki S."/>
            <person name="Worden A.Z."/>
            <person name="Zauner S."/>
            <person name="Barry K."/>
            <person name="Bell C."/>
            <person name="Bharti A.K."/>
            <person name="Crow J.A."/>
            <person name="Grimwood J."/>
            <person name="Kramer R."/>
            <person name="Lindquist E."/>
            <person name="Lucas S."/>
            <person name="Salamov A."/>
            <person name="McFadden G.I."/>
            <person name="Lane C.E."/>
            <person name="Keeling P.J."/>
            <person name="Gray M.W."/>
            <person name="Grigoriev I.V."/>
            <person name="Archibald J.M."/>
        </authorList>
    </citation>
    <scope>NUCLEOTIDE SEQUENCE</scope>
    <source>
        <strain evidence="6">CCMP2712</strain>
    </source>
</reference>
<dbReference type="RefSeq" id="XP_005822120.1">
    <property type="nucleotide sequence ID" value="XM_005822063.1"/>
</dbReference>
<feature type="signal peptide" evidence="3">
    <location>
        <begin position="1"/>
        <end position="23"/>
    </location>
</feature>
<gene>
    <name evidence="4" type="ORF">GUITHDRAFT_118687</name>
</gene>
<dbReference type="PANTHER" id="PTHR33129:SF1">
    <property type="entry name" value="ATP-BINDING PROTEIN"/>
    <property type="match status" value="1"/>
</dbReference>
<evidence type="ECO:0000313" key="4">
    <source>
        <dbReference type="EMBL" id="EKX35140.1"/>
    </source>
</evidence>
<feature type="compositionally biased region" description="Basic and acidic residues" evidence="2">
    <location>
        <begin position="74"/>
        <end position="87"/>
    </location>
</feature>
<proteinExistence type="predicted"/>
<dbReference type="EnsemblProtists" id="EKX35140">
    <property type="protein sequence ID" value="EKX35140"/>
    <property type="gene ID" value="GUITHDRAFT_118687"/>
</dbReference>
<feature type="compositionally biased region" description="Acidic residues" evidence="2">
    <location>
        <begin position="563"/>
        <end position="578"/>
    </location>
</feature>
<feature type="coiled-coil region" evidence="1">
    <location>
        <begin position="298"/>
        <end position="332"/>
    </location>
</feature>
<dbReference type="Proteomes" id="UP000011087">
    <property type="component" value="Unassembled WGS sequence"/>
</dbReference>
<feature type="compositionally biased region" description="Basic residues" evidence="2">
    <location>
        <begin position="56"/>
        <end position="71"/>
    </location>
</feature>
<accession>L1IH34</accession>